<feature type="transmembrane region" description="Helical" evidence="12">
    <location>
        <begin position="55"/>
        <end position="73"/>
    </location>
</feature>
<evidence type="ECO:0000256" key="4">
    <source>
        <dbReference type="ARBA" id="ARBA00022692"/>
    </source>
</evidence>
<gene>
    <name evidence="13" type="ORF">TanjilG_21196</name>
</gene>
<keyword evidence="6" id="KW-0653">Protein transport</keyword>
<keyword evidence="5" id="KW-1000">Mitochondrion outer membrane</keyword>
<proteinExistence type="inferred from homology"/>
<evidence type="ECO:0000256" key="9">
    <source>
        <dbReference type="ARBA" id="ARBA00023128"/>
    </source>
</evidence>
<keyword evidence="8" id="KW-0811">Translocation</keyword>
<dbReference type="PANTHER" id="PTHR46867:SF4">
    <property type="entry name" value="MITOCHONDRIAL IMPORT RECEPTOR SUBUNIT TOM9-2"/>
    <property type="match status" value="1"/>
</dbReference>
<keyword evidence="3" id="KW-0813">Transport</keyword>
<dbReference type="GO" id="GO:0006886">
    <property type="term" value="P:intracellular protein transport"/>
    <property type="evidence" value="ECO:0007669"/>
    <property type="project" value="InterPro"/>
</dbReference>
<accession>A0A1J7GES3</accession>
<evidence type="ECO:0000313" key="14">
    <source>
        <dbReference type="Proteomes" id="UP000188354"/>
    </source>
</evidence>
<evidence type="ECO:0000256" key="6">
    <source>
        <dbReference type="ARBA" id="ARBA00022927"/>
    </source>
</evidence>
<evidence type="ECO:0000256" key="3">
    <source>
        <dbReference type="ARBA" id="ARBA00022448"/>
    </source>
</evidence>
<evidence type="ECO:0000256" key="5">
    <source>
        <dbReference type="ARBA" id="ARBA00022787"/>
    </source>
</evidence>
<protein>
    <submittedName>
        <fullName evidence="13">Uncharacterized protein</fullName>
    </submittedName>
</protein>
<evidence type="ECO:0000256" key="1">
    <source>
        <dbReference type="ARBA" id="ARBA00004572"/>
    </source>
</evidence>
<sequence length="99" mass="10626">MAKPAKKSFSLINGTDEAGILSNFSNSTVVRHTKQAAFDAAFVTKKLLRSTGKSAWIAGTTFLVLVVPLIVAMDREQQINELESQQASILGTPPLSPPK</sequence>
<dbReference type="InterPro" id="IPR017411">
    <property type="entry name" value="Tom22_pln"/>
</dbReference>
<dbReference type="AlphaFoldDB" id="A0A1J7GES3"/>
<keyword evidence="14" id="KW-1185">Reference proteome</keyword>
<keyword evidence="7 12" id="KW-1133">Transmembrane helix</keyword>
<evidence type="ECO:0000256" key="10">
    <source>
        <dbReference type="ARBA" id="ARBA00023136"/>
    </source>
</evidence>
<dbReference type="Pfam" id="PF04281">
    <property type="entry name" value="Tom22"/>
    <property type="match status" value="1"/>
</dbReference>
<keyword evidence="9" id="KW-0496">Mitochondrion</keyword>
<evidence type="ECO:0000256" key="11">
    <source>
        <dbReference type="ARBA" id="ARBA00023170"/>
    </source>
</evidence>
<evidence type="ECO:0000256" key="8">
    <source>
        <dbReference type="ARBA" id="ARBA00023010"/>
    </source>
</evidence>
<dbReference type="PANTHER" id="PTHR46867">
    <property type="entry name" value="MITOCHONDRIAL IMPORT RECEPTOR SUBUNIT TOM9-2"/>
    <property type="match status" value="1"/>
</dbReference>
<name>A0A1J7GES3_LUPAN</name>
<dbReference type="STRING" id="3871.A0A1J7GES3"/>
<dbReference type="OrthoDB" id="10016939at2759"/>
<dbReference type="Gramene" id="OIV98861">
    <property type="protein sequence ID" value="OIV98861"/>
    <property type="gene ID" value="TanjilG_21196"/>
</dbReference>
<keyword evidence="4 12" id="KW-0812">Transmembrane</keyword>
<organism evidence="13 14">
    <name type="scientific">Lupinus angustifolius</name>
    <name type="common">Narrow-leaved blue lupine</name>
    <dbReference type="NCBI Taxonomy" id="3871"/>
    <lineage>
        <taxon>Eukaryota</taxon>
        <taxon>Viridiplantae</taxon>
        <taxon>Streptophyta</taxon>
        <taxon>Embryophyta</taxon>
        <taxon>Tracheophyta</taxon>
        <taxon>Spermatophyta</taxon>
        <taxon>Magnoliopsida</taxon>
        <taxon>eudicotyledons</taxon>
        <taxon>Gunneridae</taxon>
        <taxon>Pentapetalae</taxon>
        <taxon>rosids</taxon>
        <taxon>fabids</taxon>
        <taxon>Fabales</taxon>
        <taxon>Fabaceae</taxon>
        <taxon>Papilionoideae</taxon>
        <taxon>50 kb inversion clade</taxon>
        <taxon>genistoids sensu lato</taxon>
        <taxon>core genistoids</taxon>
        <taxon>Genisteae</taxon>
        <taxon>Lupinus</taxon>
    </lineage>
</organism>
<dbReference type="OMA" id="QSWIVAR"/>
<evidence type="ECO:0000256" key="2">
    <source>
        <dbReference type="ARBA" id="ARBA00009874"/>
    </source>
</evidence>
<dbReference type="Proteomes" id="UP000188354">
    <property type="component" value="Chromosome LG13"/>
</dbReference>
<reference evidence="13 14" key="1">
    <citation type="journal article" date="2017" name="Plant Biotechnol. J.">
        <title>A comprehensive draft genome sequence for lupin (Lupinus angustifolius), an emerging health food: insights into plant-microbe interactions and legume evolution.</title>
        <authorList>
            <person name="Hane J.K."/>
            <person name="Ming Y."/>
            <person name="Kamphuis L.G."/>
            <person name="Nelson M.N."/>
            <person name="Garg G."/>
            <person name="Atkins C.A."/>
            <person name="Bayer P.E."/>
            <person name="Bravo A."/>
            <person name="Bringans S."/>
            <person name="Cannon S."/>
            <person name="Edwards D."/>
            <person name="Foley R."/>
            <person name="Gao L.L."/>
            <person name="Harrison M.J."/>
            <person name="Huang W."/>
            <person name="Hurgobin B."/>
            <person name="Li S."/>
            <person name="Liu C.W."/>
            <person name="McGrath A."/>
            <person name="Morahan G."/>
            <person name="Murray J."/>
            <person name="Weller J."/>
            <person name="Jian J."/>
            <person name="Singh K.B."/>
        </authorList>
    </citation>
    <scope>NUCLEOTIDE SEQUENCE [LARGE SCALE GENOMIC DNA]</scope>
    <source>
        <strain evidence="14">cv. Tanjil</strain>
        <tissue evidence="13">Whole plant</tissue>
    </source>
</reference>
<evidence type="ECO:0000313" key="13">
    <source>
        <dbReference type="EMBL" id="OIV98861.1"/>
    </source>
</evidence>
<dbReference type="KEGG" id="lang:109325038"/>
<evidence type="ECO:0000256" key="12">
    <source>
        <dbReference type="SAM" id="Phobius"/>
    </source>
</evidence>
<dbReference type="EMBL" id="CM007373">
    <property type="protein sequence ID" value="OIV98861.1"/>
    <property type="molecule type" value="Genomic_DNA"/>
</dbReference>
<dbReference type="CDD" id="cd22884">
    <property type="entry name" value="TOM22"/>
    <property type="match status" value="1"/>
</dbReference>
<comment type="similarity">
    <text evidence="2">Belongs to the Tom22 family.</text>
</comment>
<dbReference type="InterPro" id="IPR005683">
    <property type="entry name" value="Tom22"/>
</dbReference>
<keyword evidence="10 12" id="KW-0472">Membrane</keyword>
<dbReference type="PIRSF" id="PIRSF038151">
    <property type="entry name" value="TOM9-2_plant"/>
    <property type="match status" value="1"/>
</dbReference>
<keyword evidence="11" id="KW-0675">Receptor</keyword>
<dbReference type="GO" id="GO:0005741">
    <property type="term" value="C:mitochondrial outer membrane"/>
    <property type="evidence" value="ECO:0007669"/>
    <property type="project" value="UniProtKB-SubCell"/>
</dbReference>
<comment type="subcellular location">
    <subcellularLocation>
        <location evidence="1">Mitochondrion outer membrane</location>
        <topology evidence="1">Single-pass membrane protein</topology>
    </subcellularLocation>
</comment>
<evidence type="ECO:0000256" key="7">
    <source>
        <dbReference type="ARBA" id="ARBA00022989"/>
    </source>
</evidence>